<dbReference type="EMBL" id="HBUE01063338">
    <property type="protein sequence ID" value="CAG6469627.1"/>
    <property type="molecule type" value="Transcribed_RNA"/>
</dbReference>
<accession>A0A8D8B6A8</accession>
<proteinExistence type="predicted"/>
<sequence length="100" mass="11172">MLITHGLLYDQLPSGRFHGHCTSYGPLQTRLRTEYSSATARCTKCTVLQPGRSTKDGWCGSHLKNTFSFGFLQPSTAHIELHGCSFAALFLLREPTERVQ</sequence>
<dbReference type="EMBL" id="HBUE01063339">
    <property type="protein sequence ID" value="CAG6469628.1"/>
    <property type="molecule type" value="Transcribed_RNA"/>
</dbReference>
<protein>
    <submittedName>
        <fullName evidence="1">(northern house mosquito) hypothetical protein</fullName>
    </submittedName>
</protein>
<name>A0A8D8B6A8_CULPI</name>
<dbReference type="AlphaFoldDB" id="A0A8D8B6A8"/>
<evidence type="ECO:0000313" key="1">
    <source>
        <dbReference type="EMBL" id="CAG6469628.1"/>
    </source>
</evidence>
<reference evidence="1" key="1">
    <citation type="submission" date="2021-05" db="EMBL/GenBank/DDBJ databases">
        <authorList>
            <person name="Alioto T."/>
            <person name="Alioto T."/>
            <person name="Gomez Garrido J."/>
        </authorList>
    </citation>
    <scope>NUCLEOTIDE SEQUENCE</scope>
</reference>
<organism evidence="1">
    <name type="scientific">Culex pipiens</name>
    <name type="common">House mosquito</name>
    <dbReference type="NCBI Taxonomy" id="7175"/>
    <lineage>
        <taxon>Eukaryota</taxon>
        <taxon>Metazoa</taxon>
        <taxon>Ecdysozoa</taxon>
        <taxon>Arthropoda</taxon>
        <taxon>Hexapoda</taxon>
        <taxon>Insecta</taxon>
        <taxon>Pterygota</taxon>
        <taxon>Neoptera</taxon>
        <taxon>Endopterygota</taxon>
        <taxon>Diptera</taxon>
        <taxon>Nematocera</taxon>
        <taxon>Culicoidea</taxon>
        <taxon>Culicidae</taxon>
        <taxon>Culicinae</taxon>
        <taxon>Culicini</taxon>
        <taxon>Culex</taxon>
        <taxon>Culex</taxon>
    </lineage>
</organism>